<protein>
    <recommendedName>
        <fullName evidence="8">Ferredoxin</fullName>
    </recommendedName>
</protein>
<evidence type="ECO:0000256" key="5">
    <source>
        <dbReference type="ARBA" id="ARBA00023004"/>
    </source>
</evidence>
<reference evidence="10 11" key="1">
    <citation type="submission" date="2021-03" db="EMBL/GenBank/DDBJ databases">
        <title>Sequencing the genomes of 1000 actinobacteria strains.</title>
        <authorList>
            <person name="Klenk H.-P."/>
        </authorList>
    </citation>
    <scope>NUCLEOTIDE SEQUENCE [LARGE SCALE GENOMIC DNA]</scope>
    <source>
        <strain evidence="10 11">DSM 45256</strain>
    </source>
</reference>
<keyword evidence="6 8" id="KW-0411">Iron-sulfur</keyword>
<name>A0ABS4VSI3_9PSEU</name>
<dbReference type="SUPFAM" id="SSF54862">
    <property type="entry name" value="4Fe-4S ferredoxins"/>
    <property type="match status" value="1"/>
</dbReference>
<keyword evidence="3 8" id="KW-0479">Metal-binding</keyword>
<evidence type="ECO:0000256" key="3">
    <source>
        <dbReference type="ARBA" id="ARBA00022723"/>
    </source>
</evidence>
<dbReference type="InterPro" id="IPR001080">
    <property type="entry name" value="3Fe4S_ferredoxin"/>
</dbReference>
<feature type="domain" description="4Fe-4S ferredoxin-type" evidence="9">
    <location>
        <begin position="1"/>
        <end position="29"/>
    </location>
</feature>
<evidence type="ECO:0000256" key="2">
    <source>
        <dbReference type="ARBA" id="ARBA00022448"/>
    </source>
</evidence>
<dbReference type="Pfam" id="PF13370">
    <property type="entry name" value="Fer4_13"/>
    <property type="match status" value="1"/>
</dbReference>
<keyword evidence="7" id="KW-0003">3Fe-4S</keyword>
<evidence type="ECO:0000256" key="1">
    <source>
        <dbReference type="ARBA" id="ARBA00001927"/>
    </source>
</evidence>
<dbReference type="RefSeq" id="WP_210026757.1">
    <property type="nucleotide sequence ID" value="NZ_JAGINU010000001.1"/>
</dbReference>
<organism evidence="10 11">
    <name type="scientific">Pseudonocardia parietis</name>
    <dbReference type="NCBI Taxonomy" id="570936"/>
    <lineage>
        <taxon>Bacteria</taxon>
        <taxon>Bacillati</taxon>
        <taxon>Actinomycetota</taxon>
        <taxon>Actinomycetes</taxon>
        <taxon>Pseudonocardiales</taxon>
        <taxon>Pseudonocardiaceae</taxon>
        <taxon>Pseudonocardia</taxon>
    </lineage>
</organism>
<accession>A0ABS4VSI3</accession>
<proteinExistence type="predicted"/>
<dbReference type="Proteomes" id="UP001519295">
    <property type="component" value="Unassembled WGS sequence"/>
</dbReference>
<comment type="caution">
    <text evidence="10">The sequence shown here is derived from an EMBL/GenBank/DDBJ whole genome shotgun (WGS) entry which is preliminary data.</text>
</comment>
<keyword evidence="2 8" id="KW-0813">Transport</keyword>
<gene>
    <name evidence="10" type="ORF">JOF36_002379</name>
</gene>
<evidence type="ECO:0000256" key="8">
    <source>
        <dbReference type="RuleBase" id="RU368020"/>
    </source>
</evidence>
<dbReference type="Gene3D" id="3.30.70.20">
    <property type="match status" value="1"/>
</dbReference>
<dbReference type="PRINTS" id="PR00352">
    <property type="entry name" value="3FE4SFRDOXIN"/>
</dbReference>
<evidence type="ECO:0000256" key="4">
    <source>
        <dbReference type="ARBA" id="ARBA00022982"/>
    </source>
</evidence>
<dbReference type="PANTHER" id="PTHR36923:SF3">
    <property type="entry name" value="FERREDOXIN"/>
    <property type="match status" value="1"/>
</dbReference>
<keyword evidence="5 8" id="KW-0408">Iron</keyword>
<sequence>MKVEVDQDVCVGSGQCLLTAPDVFDQRDADAIVELLDAEPPAAQHQVVRHAAAGCPAAAITVHET</sequence>
<evidence type="ECO:0000313" key="10">
    <source>
        <dbReference type="EMBL" id="MBP2366683.1"/>
    </source>
</evidence>
<dbReference type="EMBL" id="JAGINU010000001">
    <property type="protein sequence ID" value="MBP2366683.1"/>
    <property type="molecule type" value="Genomic_DNA"/>
</dbReference>
<dbReference type="InterPro" id="IPR017896">
    <property type="entry name" value="4Fe4S_Fe-S-bd"/>
</dbReference>
<keyword evidence="4 8" id="KW-0249">Electron transport</keyword>
<comment type="function">
    <text evidence="8">Ferredoxins are iron-sulfur proteins that transfer electrons in a wide variety of metabolic reactions.</text>
</comment>
<keyword evidence="11" id="KW-1185">Reference proteome</keyword>
<evidence type="ECO:0000313" key="11">
    <source>
        <dbReference type="Proteomes" id="UP001519295"/>
    </source>
</evidence>
<comment type="cofactor">
    <cofactor evidence="1">
        <name>[3Fe-4S] cluster</name>
        <dbReference type="ChEBI" id="CHEBI:21137"/>
    </cofactor>
</comment>
<evidence type="ECO:0000256" key="6">
    <source>
        <dbReference type="ARBA" id="ARBA00023014"/>
    </source>
</evidence>
<dbReference type="InterPro" id="IPR051269">
    <property type="entry name" value="Fe-S_cluster_ET"/>
</dbReference>
<evidence type="ECO:0000259" key="9">
    <source>
        <dbReference type="PROSITE" id="PS51379"/>
    </source>
</evidence>
<evidence type="ECO:0000256" key="7">
    <source>
        <dbReference type="ARBA" id="ARBA00023291"/>
    </source>
</evidence>
<dbReference type="PROSITE" id="PS51379">
    <property type="entry name" value="4FE4S_FER_2"/>
    <property type="match status" value="1"/>
</dbReference>
<dbReference type="PANTHER" id="PTHR36923">
    <property type="entry name" value="FERREDOXIN"/>
    <property type="match status" value="1"/>
</dbReference>